<organism evidence="1 2">
    <name type="scientific">Panagrolaimus sp. PS1159</name>
    <dbReference type="NCBI Taxonomy" id="55785"/>
    <lineage>
        <taxon>Eukaryota</taxon>
        <taxon>Metazoa</taxon>
        <taxon>Ecdysozoa</taxon>
        <taxon>Nematoda</taxon>
        <taxon>Chromadorea</taxon>
        <taxon>Rhabditida</taxon>
        <taxon>Tylenchina</taxon>
        <taxon>Panagrolaimomorpha</taxon>
        <taxon>Panagrolaimoidea</taxon>
        <taxon>Panagrolaimidae</taxon>
        <taxon>Panagrolaimus</taxon>
    </lineage>
</organism>
<name>A0AC35FVJ9_9BILA</name>
<reference evidence="2" key="1">
    <citation type="submission" date="2022-11" db="UniProtKB">
        <authorList>
            <consortium name="WormBaseParasite"/>
        </authorList>
    </citation>
    <scope>IDENTIFICATION</scope>
</reference>
<protein>
    <submittedName>
        <fullName evidence="2">N-acetyltransferase domain-containing protein</fullName>
    </submittedName>
</protein>
<sequence length="102" mass="11817">MGPLLKDMVATSLKEPCFTYIVRLKNTNEIVATRMMGILERPSSNHFENYESWKPNIIMKLVKELEQKVWDILPNTQKLACGLLISVHQNYTRRGIAQKLVE</sequence>
<accession>A0AC35FVJ9</accession>
<proteinExistence type="predicted"/>
<evidence type="ECO:0000313" key="1">
    <source>
        <dbReference type="Proteomes" id="UP000887580"/>
    </source>
</evidence>
<evidence type="ECO:0000313" key="2">
    <source>
        <dbReference type="WBParaSite" id="PS1159_v2.g20879.t1"/>
    </source>
</evidence>
<dbReference type="WBParaSite" id="PS1159_v2.g20879.t1">
    <property type="protein sequence ID" value="PS1159_v2.g20879.t1"/>
    <property type="gene ID" value="PS1159_v2.g20879"/>
</dbReference>
<dbReference type="Proteomes" id="UP000887580">
    <property type="component" value="Unplaced"/>
</dbReference>